<organism evidence="1 2">
    <name type="scientific">Chitinophaga caeni</name>
    <dbReference type="NCBI Taxonomy" id="2029983"/>
    <lineage>
        <taxon>Bacteria</taxon>
        <taxon>Pseudomonadati</taxon>
        <taxon>Bacteroidota</taxon>
        <taxon>Chitinophagia</taxon>
        <taxon>Chitinophagales</taxon>
        <taxon>Chitinophagaceae</taxon>
        <taxon>Chitinophaga</taxon>
    </lineage>
</organism>
<evidence type="ECO:0000313" key="1">
    <source>
        <dbReference type="EMBL" id="ATL48807.1"/>
    </source>
</evidence>
<reference evidence="1 2" key="1">
    <citation type="submission" date="2017-10" db="EMBL/GenBank/DDBJ databases">
        <title>Paenichitinophaga pekingensis gen. nov., sp. nov., isolated from activated sludge.</title>
        <authorList>
            <person name="Jin D."/>
            <person name="Kong X."/>
            <person name="Deng Y."/>
            <person name="Bai Z."/>
        </authorList>
    </citation>
    <scope>NUCLEOTIDE SEQUENCE [LARGE SCALE GENOMIC DNA]</scope>
    <source>
        <strain evidence="1 2">13</strain>
    </source>
</reference>
<protein>
    <submittedName>
        <fullName evidence="1">Uncharacterized protein</fullName>
    </submittedName>
</protein>
<keyword evidence="2" id="KW-1185">Reference proteome</keyword>
<dbReference type="Gene3D" id="3.30.70.100">
    <property type="match status" value="1"/>
</dbReference>
<proteinExistence type="predicted"/>
<dbReference type="KEGG" id="cbae:COR50_17465"/>
<dbReference type="AlphaFoldDB" id="A0A291QXZ8"/>
<evidence type="ECO:0000313" key="2">
    <source>
        <dbReference type="Proteomes" id="UP000220133"/>
    </source>
</evidence>
<gene>
    <name evidence="1" type="ORF">COR50_17465</name>
</gene>
<sequence>MEKVILVFVKLKKDIDRSAFEAFEEKVAKYNITLSSHKSFKVLRTIGVLGNETLESPYDYIEIIDIVSLESMYQTVEKDGKIKAFIEEFQQFAEESQFLITEYLVSVASLP</sequence>
<dbReference type="OrthoDB" id="4731620at2"/>
<dbReference type="RefSeq" id="WP_098195179.1">
    <property type="nucleotide sequence ID" value="NZ_CP023777.1"/>
</dbReference>
<dbReference type="Proteomes" id="UP000220133">
    <property type="component" value="Chromosome"/>
</dbReference>
<name>A0A291QXZ8_9BACT</name>
<dbReference type="EMBL" id="CP023777">
    <property type="protein sequence ID" value="ATL48807.1"/>
    <property type="molecule type" value="Genomic_DNA"/>
</dbReference>
<accession>A0A291QXZ8</accession>